<dbReference type="RefSeq" id="WP_173223370.1">
    <property type="nucleotide sequence ID" value="NZ_CP048104.1"/>
</dbReference>
<dbReference type="EMBL" id="CP048104">
    <property type="protein sequence ID" value="QKG85069.1"/>
    <property type="molecule type" value="Genomic_DNA"/>
</dbReference>
<comment type="similarity">
    <text evidence="2">Belongs to the autoinducer-2 exporter (AI-2E) (TC 2.A.86) family.</text>
</comment>
<name>A0A7D3XNR2_9BACL</name>
<keyword evidence="4 6" id="KW-1133">Transmembrane helix</keyword>
<evidence type="ECO:0000256" key="2">
    <source>
        <dbReference type="ARBA" id="ARBA00009773"/>
    </source>
</evidence>
<evidence type="ECO:0000256" key="6">
    <source>
        <dbReference type="SAM" id="Phobius"/>
    </source>
</evidence>
<dbReference type="InterPro" id="IPR002549">
    <property type="entry name" value="AI-2E-like"/>
</dbReference>
<keyword evidence="8" id="KW-1185">Reference proteome</keyword>
<proteinExistence type="inferred from homology"/>
<dbReference type="AlphaFoldDB" id="A0A7D3XNR2"/>
<feature type="transmembrane region" description="Helical" evidence="6">
    <location>
        <begin position="262"/>
        <end position="290"/>
    </location>
</feature>
<dbReference type="KEGG" id="kpul:GXN76_11730"/>
<reference evidence="7 8" key="1">
    <citation type="submission" date="2020-01" db="EMBL/GenBank/DDBJ databases">
        <authorList>
            <person name="Gulvik C.A."/>
            <person name="Batra D.G."/>
        </authorList>
    </citation>
    <scope>NUCLEOTIDE SEQUENCE [LARGE SCALE GENOMIC DNA]</scope>
    <source>
        <strain evidence="7 8">W9323</strain>
    </source>
</reference>
<evidence type="ECO:0000313" key="7">
    <source>
        <dbReference type="EMBL" id="QKG85069.1"/>
    </source>
</evidence>
<dbReference type="PANTHER" id="PTHR21716:SF15">
    <property type="entry name" value="TRANSPORT PROTEIN YRRI-RELATED"/>
    <property type="match status" value="1"/>
</dbReference>
<feature type="transmembrane region" description="Helical" evidence="6">
    <location>
        <begin position="162"/>
        <end position="180"/>
    </location>
</feature>
<dbReference type="Pfam" id="PF01594">
    <property type="entry name" value="AI-2E_transport"/>
    <property type="match status" value="1"/>
</dbReference>
<protein>
    <submittedName>
        <fullName evidence="7">AI-2E family transporter</fullName>
    </submittedName>
</protein>
<dbReference type="GO" id="GO:0055085">
    <property type="term" value="P:transmembrane transport"/>
    <property type="evidence" value="ECO:0007669"/>
    <property type="project" value="TreeGrafter"/>
</dbReference>
<evidence type="ECO:0000313" key="8">
    <source>
        <dbReference type="Proteomes" id="UP000503088"/>
    </source>
</evidence>
<accession>A0A7D3XNR2</accession>
<evidence type="ECO:0000256" key="5">
    <source>
        <dbReference type="ARBA" id="ARBA00023136"/>
    </source>
</evidence>
<dbReference type="PANTHER" id="PTHR21716">
    <property type="entry name" value="TRANSMEMBRANE PROTEIN"/>
    <property type="match status" value="1"/>
</dbReference>
<dbReference type="GO" id="GO:0016020">
    <property type="term" value="C:membrane"/>
    <property type="evidence" value="ECO:0007669"/>
    <property type="project" value="UniProtKB-SubCell"/>
</dbReference>
<evidence type="ECO:0000256" key="4">
    <source>
        <dbReference type="ARBA" id="ARBA00022989"/>
    </source>
</evidence>
<feature type="transmembrane region" description="Helical" evidence="6">
    <location>
        <begin position="73"/>
        <end position="94"/>
    </location>
</feature>
<comment type="subcellular location">
    <subcellularLocation>
        <location evidence="1">Membrane</location>
        <topology evidence="1">Multi-pass membrane protein</topology>
    </subcellularLocation>
</comment>
<dbReference type="Proteomes" id="UP000503088">
    <property type="component" value="Chromosome"/>
</dbReference>
<evidence type="ECO:0000256" key="1">
    <source>
        <dbReference type="ARBA" id="ARBA00004141"/>
    </source>
</evidence>
<keyword evidence="5 6" id="KW-0472">Membrane</keyword>
<feature type="transmembrane region" description="Helical" evidence="6">
    <location>
        <begin position="229"/>
        <end position="256"/>
    </location>
</feature>
<feature type="transmembrane region" description="Helical" evidence="6">
    <location>
        <begin position="9"/>
        <end position="27"/>
    </location>
</feature>
<keyword evidence="3 6" id="KW-0812">Transmembrane</keyword>
<organism evidence="7 8">
    <name type="scientific">Kroppenstedtia pulmonis</name>
    <dbReference type="NCBI Taxonomy" id="1380685"/>
    <lineage>
        <taxon>Bacteria</taxon>
        <taxon>Bacillati</taxon>
        <taxon>Bacillota</taxon>
        <taxon>Bacilli</taxon>
        <taxon>Bacillales</taxon>
        <taxon>Thermoactinomycetaceae</taxon>
        <taxon>Kroppenstedtia</taxon>
    </lineage>
</organism>
<evidence type="ECO:0000256" key="3">
    <source>
        <dbReference type="ARBA" id="ARBA00022692"/>
    </source>
</evidence>
<gene>
    <name evidence="7" type="ORF">GXN76_11730</name>
</gene>
<feature type="transmembrane region" description="Helical" evidence="6">
    <location>
        <begin position="33"/>
        <end position="61"/>
    </location>
</feature>
<sequence>MERLLQQRLLYWSVIFLVFLGILFLLVQTRPLFIGLFLFVKAVLGPFLVAVIISYLLNPIVNVLHQRAVPRSVAVLFIYTLFILVITVLITNLVPLFNIQLAEMAEHLPEWNARVQSWIDQYHHNKDDLPESVRVGIEKALDRLESVVTEGVGNIMSSLGSTLNQLFVAVIVPFLVFYMLKDVRVIEKTLITLLPVKRRKEVLHLFRDVDEALGNYIRGQLLVCSVVSVLAYIGYLIIGLPYALILAALVGIFNIIPYLGPFFGAVPAILVAFTISPKLVLGVILVNLIVQMLEGNVLSPQIVGRSLHMHPLFIIFSLLVGGQMGGIIGMILAVPFFAVAKVITEHAVRHYSRRA</sequence>